<dbReference type="EMBL" id="JACXAE010000057">
    <property type="protein sequence ID" value="MBD2773641.1"/>
    <property type="molecule type" value="Genomic_DNA"/>
</dbReference>
<gene>
    <name evidence="1" type="ORF">ICL16_16565</name>
</gene>
<name>A0A8J7C7R9_9CYAN</name>
<evidence type="ECO:0000313" key="1">
    <source>
        <dbReference type="EMBL" id="MBD2773641.1"/>
    </source>
</evidence>
<evidence type="ECO:0000313" key="2">
    <source>
        <dbReference type="Proteomes" id="UP000629098"/>
    </source>
</evidence>
<reference evidence="1" key="1">
    <citation type="submission" date="2020-09" db="EMBL/GenBank/DDBJ databases">
        <title>Iningainema tapete sp. nov. (Scytonemataceae, Cyanobacteria) from greenhouses in central Florida (USA) produces two types of nodularin with biosynthetic potential for microcystin-LR and anabaenopeptins.</title>
        <authorList>
            <person name="Berthold D.E."/>
            <person name="Lefler F.W."/>
            <person name="Huang I.-S."/>
            <person name="Abdulla H."/>
            <person name="Zimba P.V."/>
            <person name="Laughinghouse H.D. IV."/>
        </authorList>
    </citation>
    <scope>NUCLEOTIDE SEQUENCE</scope>
    <source>
        <strain evidence="1">BLCCT55</strain>
    </source>
</reference>
<accession>A0A8J7C7R9</accession>
<dbReference type="RefSeq" id="WP_190829676.1">
    <property type="nucleotide sequence ID" value="NZ_CAWPPI010000057.1"/>
</dbReference>
<proteinExistence type="predicted"/>
<dbReference type="Proteomes" id="UP000629098">
    <property type="component" value="Unassembled WGS sequence"/>
</dbReference>
<dbReference type="AlphaFoldDB" id="A0A8J7C7R9"/>
<protein>
    <submittedName>
        <fullName evidence="1">Uncharacterized protein</fullName>
    </submittedName>
</protein>
<organism evidence="1 2">
    <name type="scientific">Iningainema tapete BLCC-T55</name>
    <dbReference type="NCBI Taxonomy" id="2748662"/>
    <lineage>
        <taxon>Bacteria</taxon>
        <taxon>Bacillati</taxon>
        <taxon>Cyanobacteriota</taxon>
        <taxon>Cyanophyceae</taxon>
        <taxon>Nostocales</taxon>
        <taxon>Scytonemataceae</taxon>
        <taxon>Iningainema tapete</taxon>
    </lineage>
</organism>
<sequence length="66" mass="7061">MDNSQFVTKRIVSPDGKVIAEIKSFAQASGDGSKISQSVRIKVSSEENVQISSQSGSISISCNQRD</sequence>
<keyword evidence="2" id="KW-1185">Reference proteome</keyword>
<comment type="caution">
    <text evidence="1">The sequence shown here is derived from an EMBL/GenBank/DDBJ whole genome shotgun (WGS) entry which is preliminary data.</text>
</comment>